<comment type="caution">
    <text evidence="1">The sequence shown here is derived from an EMBL/GenBank/DDBJ whole genome shotgun (WGS) entry which is preliminary data.</text>
</comment>
<evidence type="ECO:0008006" key="3">
    <source>
        <dbReference type="Google" id="ProtNLM"/>
    </source>
</evidence>
<dbReference type="EMBL" id="BMTP01000030">
    <property type="protein sequence ID" value="GGU67177.1"/>
    <property type="molecule type" value="Genomic_DNA"/>
</dbReference>
<evidence type="ECO:0000313" key="1">
    <source>
        <dbReference type="EMBL" id="GGU67177.1"/>
    </source>
</evidence>
<evidence type="ECO:0000313" key="2">
    <source>
        <dbReference type="Proteomes" id="UP000636661"/>
    </source>
</evidence>
<name>A0A918M872_9ACTN</name>
<reference evidence="1" key="2">
    <citation type="submission" date="2020-09" db="EMBL/GenBank/DDBJ databases">
        <authorList>
            <person name="Sun Q."/>
            <person name="Ohkuma M."/>
        </authorList>
    </citation>
    <scope>NUCLEOTIDE SEQUENCE</scope>
    <source>
        <strain evidence="1">JCM 4391</strain>
    </source>
</reference>
<organism evidence="1 2">
    <name type="scientific">Streptomyces lavendofoliae</name>
    <dbReference type="NCBI Taxonomy" id="67314"/>
    <lineage>
        <taxon>Bacteria</taxon>
        <taxon>Bacillati</taxon>
        <taxon>Actinomycetota</taxon>
        <taxon>Actinomycetes</taxon>
        <taxon>Kitasatosporales</taxon>
        <taxon>Streptomycetaceae</taxon>
        <taxon>Streptomyces</taxon>
    </lineage>
</organism>
<dbReference type="Proteomes" id="UP000636661">
    <property type="component" value="Unassembled WGS sequence"/>
</dbReference>
<accession>A0A918M872</accession>
<gene>
    <name evidence="1" type="ORF">GCM10010274_64600</name>
</gene>
<keyword evidence="2" id="KW-1185">Reference proteome</keyword>
<protein>
    <recommendedName>
        <fullName evidence="3">PARP-type domain-containing protein</fullName>
    </recommendedName>
</protein>
<proteinExistence type="predicted"/>
<reference evidence="1" key="1">
    <citation type="journal article" date="2014" name="Int. J. Syst. Evol. Microbiol.">
        <title>Complete genome sequence of Corynebacterium casei LMG S-19264T (=DSM 44701T), isolated from a smear-ripened cheese.</title>
        <authorList>
            <consortium name="US DOE Joint Genome Institute (JGI-PGF)"/>
            <person name="Walter F."/>
            <person name="Albersmeier A."/>
            <person name="Kalinowski J."/>
            <person name="Ruckert C."/>
        </authorList>
    </citation>
    <scope>NUCLEOTIDE SEQUENCE</scope>
    <source>
        <strain evidence="1">JCM 4391</strain>
    </source>
</reference>
<dbReference type="AlphaFoldDB" id="A0A918M872"/>
<sequence length="135" mass="15184">MKNGFAETPGELCPDCIAGPARENVRVAGGTPYEIWHTSDCPEWTVMQISLEAGSRRIKEQDEWAKELFPTVHERLKQAAETLPPDSPAQPFVDALTELVQAQADTTGFVVLHRWVEILERHFPPQLPDPEHTTE</sequence>
<dbReference type="RefSeq" id="WP_189554809.1">
    <property type="nucleotide sequence ID" value="NZ_BMTP01000030.1"/>
</dbReference>